<dbReference type="Proteomes" id="UP000322225">
    <property type="component" value="Chromosome 10"/>
</dbReference>
<name>A0A5M6BVG4_9TREE</name>
<feature type="compositionally biased region" description="Low complexity" evidence="1">
    <location>
        <begin position="129"/>
        <end position="138"/>
    </location>
</feature>
<gene>
    <name evidence="2" type="ORF">CI109_105856</name>
</gene>
<dbReference type="AlphaFoldDB" id="A0A5M6BVG4"/>
<feature type="region of interest" description="Disordered" evidence="1">
    <location>
        <begin position="319"/>
        <end position="348"/>
    </location>
</feature>
<dbReference type="GeneID" id="43591001"/>
<feature type="region of interest" description="Disordered" evidence="1">
    <location>
        <begin position="671"/>
        <end position="694"/>
    </location>
</feature>
<dbReference type="EMBL" id="CP144060">
    <property type="protein sequence ID" value="WWD21371.1"/>
    <property type="molecule type" value="Genomic_DNA"/>
</dbReference>
<feature type="compositionally biased region" description="Low complexity" evidence="1">
    <location>
        <begin position="48"/>
        <end position="69"/>
    </location>
</feature>
<dbReference type="RefSeq" id="XP_031858890.1">
    <property type="nucleotide sequence ID" value="XM_032006838.1"/>
</dbReference>
<dbReference type="OrthoDB" id="2565099at2759"/>
<organism evidence="2 3">
    <name type="scientific">Kwoniella shandongensis</name>
    <dbReference type="NCBI Taxonomy" id="1734106"/>
    <lineage>
        <taxon>Eukaryota</taxon>
        <taxon>Fungi</taxon>
        <taxon>Dikarya</taxon>
        <taxon>Basidiomycota</taxon>
        <taxon>Agaricomycotina</taxon>
        <taxon>Tremellomycetes</taxon>
        <taxon>Tremellales</taxon>
        <taxon>Cryptococcaceae</taxon>
        <taxon>Kwoniella</taxon>
    </lineage>
</organism>
<feature type="region of interest" description="Disordered" evidence="1">
    <location>
        <begin position="560"/>
        <end position="620"/>
    </location>
</feature>
<reference evidence="2" key="2">
    <citation type="submission" date="2024-01" db="EMBL/GenBank/DDBJ databases">
        <title>Comparative genomics of Cryptococcus and Kwoniella reveals pathogenesis evolution and contrasting modes of karyotype evolution via chromosome fusion or intercentromeric recombination.</title>
        <authorList>
            <person name="Coelho M.A."/>
            <person name="David-Palma M."/>
            <person name="Shea T."/>
            <person name="Bowers K."/>
            <person name="McGinley-Smith S."/>
            <person name="Mohammad A.W."/>
            <person name="Gnirke A."/>
            <person name="Yurkov A.M."/>
            <person name="Nowrousian M."/>
            <person name="Sun S."/>
            <person name="Cuomo C.A."/>
            <person name="Heitman J."/>
        </authorList>
    </citation>
    <scope>NUCLEOTIDE SEQUENCE</scope>
    <source>
        <strain evidence="2">CBS 12478</strain>
    </source>
</reference>
<keyword evidence="3" id="KW-1185">Reference proteome</keyword>
<feature type="region of interest" description="Disordered" evidence="1">
    <location>
        <begin position="48"/>
        <end position="147"/>
    </location>
</feature>
<sequence>MSSQPLLVPISIPASASRQALAAPVANTPSLRICIPTSISLSIPFFSRSSSSTTTTSDTYTSYTGTSFGDGDETETDQEGISPPIPYTPLKSTSSSGRDVVQGRGEGGHGHGTYLKTGGERPGLRKMPSWTSWTSSRSDTGLNDVSDINDDEVEEGEATRNDKSKLHLDIGTWGRMPKVIFNNDHIHTKRYSSPKVKDIETFSPRLVSSHDDIDIDNDRMRRGSDWPPTIARTMKLDLSGIPTFAEEMISSVSASSGVHVDRDIASTGNSGQDAGLVSGTGSRGVIASCQSRVDTPIGMPVVHRLDLKSHVSKLERTLDEADEEMDSEHMSESTTSTQQRKSTPDDKINASVLVLEDGRRPPTIDRVAADPEPEAEEEFFTPVPVPASLFLSHPALPSRSPLGTAPTTSCTDNHPTFEQRDRSQSHLIDDTLSPIFDLSIFSPRPAIPRAPVLRGIGLLDQMTEIETPISPLELPSCCTRPRTEAISMPMPTPILPRNAPCSPTDTGTDTDNISHRSEFPRNVFPSFYDKQPGLTRYGSLRGMGMGPKRSWASISSVLTPSDSSIQTDEMKRPLARASTTTTSRRQSSGLPSLMNGGCGRGPNRSNSISGLPPSGGGSRRRMSLILRPEILPCPTPPSLLTSPKTLGMEYLTLFSPTSNCTSPIGSRFRSLGTASASGGGPGSGGLPSRRGRGSMRLSLGNVLSPLPNAVIETQVDEGASRGAKAKDGSIVDGAGAGVGAGLGLDFVDTVEVEEEHVATPGTFGLEGEAERLVSAGLNPYFA</sequence>
<accession>A0A5M6BVG4</accession>
<dbReference type="KEGG" id="ksn:43591001"/>
<protein>
    <submittedName>
        <fullName evidence="2">Uncharacterized protein</fullName>
    </submittedName>
</protein>
<feature type="compositionally biased region" description="Low complexity" evidence="1">
    <location>
        <begin position="575"/>
        <end position="588"/>
    </location>
</feature>
<proteinExistence type="predicted"/>
<evidence type="ECO:0000313" key="3">
    <source>
        <dbReference type="Proteomes" id="UP000322225"/>
    </source>
</evidence>
<evidence type="ECO:0000313" key="2">
    <source>
        <dbReference type="EMBL" id="WWD21371.1"/>
    </source>
</evidence>
<reference evidence="2" key="1">
    <citation type="submission" date="2017-08" db="EMBL/GenBank/DDBJ databases">
        <authorList>
            <person name="Cuomo C."/>
            <person name="Billmyre B."/>
            <person name="Heitman J."/>
        </authorList>
    </citation>
    <scope>NUCLEOTIDE SEQUENCE</scope>
    <source>
        <strain evidence="2">CBS 12478</strain>
    </source>
</reference>
<evidence type="ECO:0000256" key="1">
    <source>
        <dbReference type="SAM" id="MobiDB-lite"/>
    </source>
</evidence>